<dbReference type="AlphaFoldDB" id="A0A3P3QRP1"/>
<evidence type="ECO:0000256" key="1">
    <source>
        <dbReference type="PROSITE-ProRule" id="PRU00169"/>
    </source>
</evidence>
<dbReference type="EMBL" id="RRCF01000001">
    <property type="protein sequence ID" value="RRJ23120.1"/>
    <property type="molecule type" value="Genomic_DNA"/>
</dbReference>
<proteinExistence type="predicted"/>
<dbReference type="SMART" id="SM00448">
    <property type="entry name" value="REC"/>
    <property type="match status" value="1"/>
</dbReference>
<evidence type="ECO:0000259" key="2">
    <source>
        <dbReference type="PROSITE" id="PS50110"/>
    </source>
</evidence>
<feature type="modified residue" description="4-aspartylphosphate" evidence="1">
    <location>
        <position position="37"/>
    </location>
</feature>
<dbReference type="PROSITE" id="PS50110">
    <property type="entry name" value="RESPONSE_REGULATORY"/>
    <property type="match status" value="1"/>
</dbReference>
<name>A0A3P3QRP1_9GAMM</name>
<dbReference type="PANTHER" id="PTHR43228">
    <property type="entry name" value="TWO-COMPONENT RESPONSE REGULATOR"/>
    <property type="match status" value="1"/>
</dbReference>
<dbReference type="Gene3D" id="1.25.40.10">
    <property type="entry name" value="Tetratricopeptide repeat domain"/>
    <property type="match status" value="2"/>
</dbReference>
<dbReference type="OrthoDB" id="7298659at2"/>
<dbReference type="InterPro" id="IPR052048">
    <property type="entry name" value="ST_Response_Regulator"/>
</dbReference>
<sequence length="513" mass="58722">MKSMLALIGFDHVVVARNAETAMSACRKTDFDFILCDYNLGIGRDGYQLFEALKAEHCLKHSCCFIVVSGERHRQSVYGMIEFLPDDYLLKPFSYAELERRIERAFQVKRALKYAYQMIAEENYPDAIQACDIALEQYPVHHTYTQRLKGELLVKVGRYKEAEALYTEVLAFRELPWAKLGIAVAKGYQEQDTEAEGMLIELVNQPETKIEALDWLTRLYLSQNKTEEAFNTVRIVAEASPKNYLRQHVLANLAVINNQPDLAVRVHSKLLEAAKYSIYDTADNMLNYARAMIQNAQGLAVRDKRTVLGKVDYFLKDVKKRFHPTSYEHDKLVIEARIAVLEGKMDKAKTLLQESEELSLGKTLSPSALLDRARAYFETGNLAMSDHYMGSLNTLSQSADLYNKALNMMFLSEQDKYSHKRSTMMASHNAGMEAYSLGHYSEAINYFLEAQKTMPANASIAMNLLQAISQRGRLNEDLIYLAHKCMNVIDEAELPKDQRKRYNFIKEQIQQML</sequence>
<dbReference type="SUPFAM" id="SSF48452">
    <property type="entry name" value="TPR-like"/>
    <property type="match status" value="2"/>
</dbReference>
<reference evidence="3 4" key="1">
    <citation type="submission" date="2018-11" db="EMBL/GenBank/DDBJ databases">
        <title>Draft genome analysis of Rheinheimera mesophila isolated from an industrial waste site.</title>
        <authorList>
            <person name="Yu Q."/>
            <person name="Qi Y."/>
            <person name="Zhang H."/>
            <person name="Lu Y."/>
            <person name="Pu J."/>
        </authorList>
    </citation>
    <scope>NUCLEOTIDE SEQUENCE [LARGE SCALE GENOMIC DNA]</scope>
    <source>
        <strain evidence="3 4">IITR13</strain>
    </source>
</reference>
<feature type="domain" description="Response regulatory" evidence="2">
    <location>
        <begin position="1"/>
        <end position="106"/>
    </location>
</feature>
<comment type="caution">
    <text evidence="3">The sequence shown here is derived from an EMBL/GenBank/DDBJ whole genome shotgun (WGS) entry which is preliminary data.</text>
</comment>
<gene>
    <name evidence="3" type="ORF">EIK76_03270</name>
</gene>
<keyword evidence="4" id="KW-1185">Reference proteome</keyword>
<dbReference type="SUPFAM" id="SSF52172">
    <property type="entry name" value="CheY-like"/>
    <property type="match status" value="1"/>
</dbReference>
<dbReference type="InterPro" id="IPR011990">
    <property type="entry name" value="TPR-like_helical_dom_sf"/>
</dbReference>
<organism evidence="3 4">
    <name type="scientific">Rheinheimera mesophila</name>
    <dbReference type="NCBI Taxonomy" id="1547515"/>
    <lineage>
        <taxon>Bacteria</taxon>
        <taxon>Pseudomonadati</taxon>
        <taxon>Pseudomonadota</taxon>
        <taxon>Gammaproteobacteria</taxon>
        <taxon>Chromatiales</taxon>
        <taxon>Chromatiaceae</taxon>
        <taxon>Rheinheimera</taxon>
    </lineage>
</organism>
<dbReference type="Proteomes" id="UP000276260">
    <property type="component" value="Unassembled WGS sequence"/>
</dbReference>
<keyword evidence="1" id="KW-0597">Phosphoprotein</keyword>
<protein>
    <submittedName>
        <fullName evidence="3">Response regulator</fullName>
    </submittedName>
</protein>
<dbReference type="Gene3D" id="3.40.50.2300">
    <property type="match status" value="1"/>
</dbReference>
<evidence type="ECO:0000313" key="4">
    <source>
        <dbReference type="Proteomes" id="UP000276260"/>
    </source>
</evidence>
<dbReference type="GO" id="GO:0000160">
    <property type="term" value="P:phosphorelay signal transduction system"/>
    <property type="evidence" value="ECO:0007669"/>
    <property type="project" value="InterPro"/>
</dbReference>
<dbReference type="InterPro" id="IPR011006">
    <property type="entry name" value="CheY-like_superfamily"/>
</dbReference>
<dbReference type="InterPro" id="IPR001789">
    <property type="entry name" value="Sig_transdc_resp-reg_receiver"/>
</dbReference>
<dbReference type="Pfam" id="PF00072">
    <property type="entry name" value="Response_reg"/>
    <property type="match status" value="1"/>
</dbReference>
<evidence type="ECO:0000313" key="3">
    <source>
        <dbReference type="EMBL" id="RRJ23120.1"/>
    </source>
</evidence>
<accession>A0A3P3QRP1</accession>
<dbReference type="PANTHER" id="PTHR43228:SF1">
    <property type="entry name" value="TWO-COMPONENT RESPONSE REGULATOR ARR22"/>
    <property type="match status" value="1"/>
</dbReference>